<dbReference type="PANTHER" id="PTHR12149:SF8">
    <property type="entry name" value="PROTEIN-RIBULOSAMINE 3-KINASE"/>
    <property type="match status" value="1"/>
</dbReference>
<dbReference type="PIRSF" id="PIRSF006221">
    <property type="entry name" value="Ketosamine-3-kinase"/>
    <property type="match status" value="1"/>
</dbReference>
<dbReference type="Gene3D" id="3.90.1200.10">
    <property type="match status" value="1"/>
</dbReference>
<dbReference type="GO" id="GO:0016301">
    <property type="term" value="F:kinase activity"/>
    <property type="evidence" value="ECO:0007669"/>
    <property type="project" value="UniProtKB-KW"/>
</dbReference>
<dbReference type="PANTHER" id="PTHR12149">
    <property type="entry name" value="FRUCTOSAMINE 3 KINASE-RELATED PROTEIN"/>
    <property type="match status" value="1"/>
</dbReference>
<name>A0A3B1A2S2_9ZZZZ</name>
<keyword evidence="1" id="KW-0808">Transferase</keyword>
<evidence type="ECO:0000313" key="1">
    <source>
        <dbReference type="EMBL" id="VAW98381.1"/>
    </source>
</evidence>
<accession>A0A3B1A2S2</accession>
<dbReference type="Pfam" id="PF03881">
    <property type="entry name" value="Fructosamin_kin"/>
    <property type="match status" value="1"/>
</dbReference>
<dbReference type="AlphaFoldDB" id="A0A3B1A2S2"/>
<dbReference type="InterPro" id="IPR016477">
    <property type="entry name" value="Fructo-/Ketosamine-3-kinase"/>
</dbReference>
<sequence length="293" mass="32682">MPDINDLAAIDRHIGKATGQAFTSLNAQAVGGGCINSAYTLSDTSRTFFVKLNHASQLDMFEAEAAGLNDILHSHSLHAPAPLCHGIAAGEAYLVLEYLPLSGRGNSRRLGRELAQMHRSQRKHFGWHRDNTIGATPQINTDEDNWARFWQRHRLAYQLQLAARNGAHIGPQGEQLLTHIPEFFSGYQPPPSLLHGDLWSGNVAFIETGQPVIFDPAVYYGDRETDLAMSELFGGFPSDFYAAYNEAWPLDPGYTTRKTLYNLYHILNHFNLFGGGYLQQAQRMIAQLLSEVR</sequence>
<dbReference type="SUPFAM" id="SSF56112">
    <property type="entry name" value="Protein kinase-like (PK-like)"/>
    <property type="match status" value="1"/>
</dbReference>
<dbReference type="InterPro" id="IPR011009">
    <property type="entry name" value="Kinase-like_dom_sf"/>
</dbReference>
<reference evidence="1" key="1">
    <citation type="submission" date="2018-06" db="EMBL/GenBank/DDBJ databases">
        <authorList>
            <person name="Zhirakovskaya E."/>
        </authorList>
    </citation>
    <scope>NUCLEOTIDE SEQUENCE</scope>
</reference>
<organism evidence="1">
    <name type="scientific">hydrothermal vent metagenome</name>
    <dbReference type="NCBI Taxonomy" id="652676"/>
    <lineage>
        <taxon>unclassified sequences</taxon>
        <taxon>metagenomes</taxon>
        <taxon>ecological metagenomes</taxon>
    </lineage>
</organism>
<gene>
    <name evidence="1" type="ORF">MNBD_GAMMA20-896</name>
</gene>
<proteinExistence type="predicted"/>
<dbReference type="Gene3D" id="3.30.200.20">
    <property type="entry name" value="Phosphorylase Kinase, domain 1"/>
    <property type="match status" value="1"/>
</dbReference>
<protein>
    <submittedName>
        <fullName evidence="1">Ribulosamine/erythrulosamine 3-kinase potentially involved in protein deglycation</fullName>
    </submittedName>
</protein>
<dbReference type="EMBL" id="UOFU01000145">
    <property type="protein sequence ID" value="VAW98381.1"/>
    <property type="molecule type" value="Genomic_DNA"/>
</dbReference>
<keyword evidence="1" id="KW-0418">Kinase</keyword>